<dbReference type="PANTHER" id="PTHR10869:SF244">
    <property type="entry name" value="PROLYL 4-HYDROXYLASE SUBUNIT ALPHA-2"/>
    <property type="match status" value="1"/>
</dbReference>
<dbReference type="Pfam" id="PF23558">
    <property type="entry name" value="TPR_P4H"/>
    <property type="match status" value="1"/>
</dbReference>
<dbReference type="Pfam" id="PF13640">
    <property type="entry name" value="2OG-FeII_Oxy_3"/>
    <property type="match status" value="1"/>
</dbReference>
<keyword evidence="6" id="KW-0479">Metal-binding</keyword>
<gene>
    <name evidence="17" type="primary">P4ha1-001</name>
</gene>
<evidence type="ECO:0000256" key="1">
    <source>
        <dbReference type="ARBA" id="ARBA00001961"/>
    </source>
</evidence>
<evidence type="ECO:0000256" key="2">
    <source>
        <dbReference type="ARBA" id="ARBA00002035"/>
    </source>
</evidence>
<name>A0A6F9DMF3_9ASCI</name>
<dbReference type="InterPro" id="IPR013547">
    <property type="entry name" value="P4H_N"/>
</dbReference>
<dbReference type="GO" id="GO:0005788">
    <property type="term" value="C:endoplasmic reticulum lumen"/>
    <property type="evidence" value="ECO:0007669"/>
    <property type="project" value="UniProtKB-SubCell"/>
</dbReference>
<evidence type="ECO:0000256" key="4">
    <source>
        <dbReference type="ARBA" id="ARBA00006511"/>
    </source>
</evidence>
<dbReference type="FunFam" id="2.60.120.620:FF:000001">
    <property type="entry name" value="Prolyl 4-hydroxylase subunit alpha 2"/>
    <property type="match status" value="1"/>
</dbReference>
<dbReference type="InterPro" id="IPR011990">
    <property type="entry name" value="TPR-like_helical_dom_sf"/>
</dbReference>
<evidence type="ECO:0000256" key="10">
    <source>
        <dbReference type="ARBA" id="ARBA00023002"/>
    </source>
</evidence>
<dbReference type="Gene3D" id="2.60.120.620">
    <property type="entry name" value="q2cbj1_9rhob like domain"/>
    <property type="match status" value="1"/>
</dbReference>
<dbReference type="PROSITE" id="PS51471">
    <property type="entry name" value="FE2OG_OXY"/>
    <property type="match status" value="1"/>
</dbReference>
<evidence type="ECO:0000256" key="8">
    <source>
        <dbReference type="ARBA" id="ARBA00022896"/>
    </source>
</evidence>
<dbReference type="GO" id="GO:0031418">
    <property type="term" value="F:L-ascorbic acid binding"/>
    <property type="evidence" value="ECO:0007669"/>
    <property type="project" value="UniProtKB-KW"/>
</dbReference>
<feature type="repeat" description="TPR" evidence="13">
    <location>
        <begin position="175"/>
        <end position="208"/>
    </location>
</feature>
<keyword evidence="10" id="KW-0560">Oxidoreductase</keyword>
<proteinExistence type="evidence at transcript level"/>
<dbReference type="InterPro" id="IPR019734">
    <property type="entry name" value="TPR_rpt"/>
</dbReference>
<evidence type="ECO:0000256" key="13">
    <source>
        <dbReference type="PROSITE-ProRule" id="PRU00339"/>
    </source>
</evidence>
<evidence type="ECO:0000313" key="17">
    <source>
        <dbReference type="EMBL" id="CAB3264617.1"/>
    </source>
</evidence>
<keyword evidence="14" id="KW-0175">Coiled coil</keyword>
<organism evidence="17">
    <name type="scientific">Phallusia mammillata</name>
    <dbReference type="NCBI Taxonomy" id="59560"/>
    <lineage>
        <taxon>Eukaryota</taxon>
        <taxon>Metazoa</taxon>
        <taxon>Chordata</taxon>
        <taxon>Tunicata</taxon>
        <taxon>Ascidiacea</taxon>
        <taxon>Phlebobranchia</taxon>
        <taxon>Ascidiidae</taxon>
        <taxon>Phallusia</taxon>
    </lineage>
</organism>
<dbReference type="Pfam" id="PF08336">
    <property type="entry name" value="P4Ha_N"/>
    <property type="match status" value="1"/>
</dbReference>
<protein>
    <recommendedName>
        <fullName evidence="5">procollagen-proline 4-dioxygenase</fullName>
        <ecNumber evidence="5">1.14.11.2</ecNumber>
    </recommendedName>
</protein>
<accession>A0A6F9DMF3</accession>
<feature type="domain" description="Fe2OG dioxygenase" evidence="16">
    <location>
        <begin position="378"/>
        <end position="485"/>
    </location>
</feature>
<evidence type="ECO:0000256" key="5">
    <source>
        <dbReference type="ARBA" id="ARBA00012269"/>
    </source>
</evidence>
<dbReference type="InterPro" id="IPR005123">
    <property type="entry name" value="Oxoglu/Fe-dep_dioxygenase_dom"/>
</dbReference>
<keyword evidence="9" id="KW-0223">Dioxygenase</keyword>
<evidence type="ECO:0000256" key="9">
    <source>
        <dbReference type="ARBA" id="ARBA00022964"/>
    </source>
</evidence>
<dbReference type="FunFam" id="1.25.40.10:FF:000006">
    <property type="entry name" value="Prolyl 4-hydroxylase subunit alpha 2"/>
    <property type="match status" value="1"/>
</dbReference>
<dbReference type="InterPro" id="IPR059068">
    <property type="entry name" value="TPR_P4H"/>
</dbReference>
<dbReference type="PROSITE" id="PS50005">
    <property type="entry name" value="TPR"/>
    <property type="match status" value="1"/>
</dbReference>
<dbReference type="Gene3D" id="1.25.40.10">
    <property type="entry name" value="Tetratricopeptide repeat domain"/>
    <property type="match status" value="1"/>
</dbReference>
<reference evidence="17" key="1">
    <citation type="submission" date="2020-04" db="EMBL/GenBank/DDBJ databases">
        <authorList>
            <person name="Neveu A P."/>
        </authorList>
    </citation>
    <scope>NUCLEOTIDE SEQUENCE</scope>
    <source>
        <tissue evidence="17">Whole embryo</tissue>
    </source>
</reference>
<dbReference type="InterPro" id="IPR045054">
    <property type="entry name" value="P4HA-like"/>
</dbReference>
<evidence type="ECO:0000259" key="16">
    <source>
        <dbReference type="PROSITE" id="PS51471"/>
    </source>
</evidence>
<dbReference type="InterPro" id="IPR044862">
    <property type="entry name" value="Pro_4_hyd_alph_FE2OG_OXY"/>
</dbReference>
<evidence type="ECO:0000256" key="14">
    <source>
        <dbReference type="SAM" id="Coils"/>
    </source>
</evidence>
<evidence type="ECO:0000256" key="15">
    <source>
        <dbReference type="SAM" id="MobiDB-lite"/>
    </source>
</evidence>
<comment type="subcellular location">
    <subcellularLocation>
        <location evidence="3">Endoplasmic reticulum lumen</location>
    </subcellularLocation>
</comment>
<feature type="coiled-coil region" evidence="14">
    <location>
        <begin position="12"/>
        <end position="39"/>
    </location>
</feature>
<feature type="compositionally biased region" description="Basic and acidic residues" evidence="15">
    <location>
        <begin position="226"/>
        <end position="235"/>
    </location>
</feature>
<comment type="cofactor">
    <cofactor evidence="1">
        <name>L-ascorbate</name>
        <dbReference type="ChEBI" id="CHEBI:38290"/>
    </cofactor>
</comment>
<keyword evidence="12" id="KW-0325">Glycoprotein</keyword>
<dbReference type="Gene3D" id="6.10.140.1460">
    <property type="match status" value="1"/>
</dbReference>
<sequence length="505" mass="58169">MEDLVYDELDLLKSLNEYIKAEENKLNRVRSLAENFKKVTEHASSNMDRYLGHPVNQYRLVQRLVSEWSHMENLVMEDVTDVFLTNLSIKRAHFPNADDVKGSAEAIMRLQDTYKLDTHDLAEGIVKGSKASQTLTAVDCFDIGRTAYLEKDFYHCVLWMNEALLKDDLKSLSKFDVLDHLAYCVAQQGNIQRAYEITSEMLELDPYHERIQSNHAYYRNQMGAHKKGDNGDDRSSQFSSALQKPNFGNLPERELYERLCRKDTSKYNKKVEKKLKCKYWTNNNHPLLILQPAKLEELWPSPHLVRFHDVLSDQEIAQIKAMAKPRLNRATVQNPQTGVLEHARYRVSKSAWIKDWEDTTVATVSQRISAITGLSMVTAEELQIANYGVGGQYEPHYDYSRKSDVGKFEDDIGNRIATFLFYLSDVEHGGSTVFLHPEIGVRPIKGSAVFWYNLYPSGEGDSRTRHAACPVLTGVKWVANKWIHERDQEFRRTCGRTMTADNRIF</sequence>
<keyword evidence="11" id="KW-0408">Iron</keyword>
<keyword evidence="7" id="KW-0256">Endoplasmic reticulum</keyword>
<evidence type="ECO:0000256" key="11">
    <source>
        <dbReference type="ARBA" id="ARBA00023004"/>
    </source>
</evidence>
<dbReference type="GO" id="GO:0004656">
    <property type="term" value="F:procollagen-proline 4-dioxygenase activity"/>
    <property type="evidence" value="ECO:0007669"/>
    <property type="project" value="UniProtKB-EC"/>
</dbReference>
<evidence type="ECO:0000256" key="3">
    <source>
        <dbReference type="ARBA" id="ARBA00004319"/>
    </source>
</evidence>
<dbReference type="SMART" id="SM00702">
    <property type="entry name" value="P4Hc"/>
    <property type="match status" value="1"/>
</dbReference>
<dbReference type="EC" id="1.14.11.2" evidence="5"/>
<keyword evidence="13" id="KW-0802">TPR repeat</keyword>
<evidence type="ECO:0000256" key="7">
    <source>
        <dbReference type="ARBA" id="ARBA00022824"/>
    </source>
</evidence>
<dbReference type="GO" id="GO:0005506">
    <property type="term" value="F:iron ion binding"/>
    <property type="evidence" value="ECO:0007669"/>
    <property type="project" value="InterPro"/>
</dbReference>
<dbReference type="SUPFAM" id="SSF48452">
    <property type="entry name" value="TPR-like"/>
    <property type="match status" value="1"/>
</dbReference>
<evidence type="ECO:0000256" key="12">
    <source>
        <dbReference type="ARBA" id="ARBA00023180"/>
    </source>
</evidence>
<keyword evidence="8" id="KW-0847">Vitamin C</keyword>
<feature type="region of interest" description="Disordered" evidence="15">
    <location>
        <begin position="222"/>
        <end position="246"/>
    </location>
</feature>
<dbReference type="InterPro" id="IPR006620">
    <property type="entry name" value="Pro_4_hyd_alph"/>
</dbReference>
<dbReference type="PANTHER" id="PTHR10869">
    <property type="entry name" value="PROLYL 4-HYDROXYLASE ALPHA SUBUNIT"/>
    <property type="match status" value="1"/>
</dbReference>
<comment type="function">
    <text evidence="2">Catalyzes the post-translational formation of 4-hydroxyproline in -Xaa-Pro-Gly- sequences in collagens and other proteins.</text>
</comment>
<evidence type="ECO:0000256" key="6">
    <source>
        <dbReference type="ARBA" id="ARBA00022723"/>
    </source>
</evidence>
<dbReference type="EMBL" id="LR788755">
    <property type="protein sequence ID" value="CAB3264617.1"/>
    <property type="molecule type" value="mRNA"/>
</dbReference>
<dbReference type="AlphaFoldDB" id="A0A6F9DMF3"/>
<comment type="similarity">
    <text evidence="4">Belongs to the P4HA family.</text>
</comment>